<dbReference type="Pfam" id="PF16486">
    <property type="entry name" value="ArgoN"/>
    <property type="match status" value="1"/>
</dbReference>
<comment type="similarity">
    <text evidence="1">Belongs to the argonaute family. Ago subfamily.</text>
</comment>
<dbReference type="InterPro" id="IPR036085">
    <property type="entry name" value="PAZ_dom_sf"/>
</dbReference>
<dbReference type="GO" id="GO:0003723">
    <property type="term" value="F:RNA binding"/>
    <property type="evidence" value="ECO:0007669"/>
    <property type="project" value="InterPro"/>
</dbReference>
<dbReference type="InterPro" id="IPR045246">
    <property type="entry name" value="Piwi_ago-like"/>
</dbReference>
<dbReference type="InterPro" id="IPR032472">
    <property type="entry name" value="ArgoL2"/>
</dbReference>
<keyword evidence="2" id="KW-0943">RNA-mediated gene silencing</keyword>
<dbReference type="SUPFAM" id="SSF101690">
    <property type="entry name" value="PAZ domain"/>
    <property type="match status" value="1"/>
</dbReference>
<dbReference type="Gene3D" id="2.170.260.10">
    <property type="entry name" value="paz domain"/>
    <property type="match status" value="1"/>
</dbReference>
<evidence type="ECO:0000256" key="1">
    <source>
        <dbReference type="ARBA" id="ARBA00008201"/>
    </source>
</evidence>
<dbReference type="SMART" id="SM00950">
    <property type="entry name" value="Piwi"/>
    <property type="match status" value="1"/>
</dbReference>
<dbReference type="InterPro" id="IPR036397">
    <property type="entry name" value="RNaseH_sf"/>
</dbReference>
<dbReference type="CDD" id="cd02846">
    <property type="entry name" value="PAZ_argonaute_like"/>
    <property type="match status" value="1"/>
</dbReference>
<dbReference type="Gene3D" id="3.40.50.2300">
    <property type="match status" value="1"/>
</dbReference>
<dbReference type="InterPro" id="IPR003165">
    <property type="entry name" value="Piwi"/>
</dbReference>
<evidence type="ECO:0000259" key="4">
    <source>
        <dbReference type="PROSITE" id="PS50822"/>
    </source>
</evidence>
<dbReference type="EMBL" id="QEAP01000232">
    <property type="protein sequence ID" value="TPX72067.1"/>
    <property type="molecule type" value="Genomic_DNA"/>
</dbReference>
<dbReference type="InterPro" id="IPR014811">
    <property type="entry name" value="ArgoL1"/>
</dbReference>
<dbReference type="Gene3D" id="3.30.420.10">
    <property type="entry name" value="Ribonuclease H-like superfamily/Ribonuclease H"/>
    <property type="match status" value="1"/>
</dbReference>
<dbReference type="InterPro" id="IPR012337">
    <property type="entry name" value="RNaseH-like_sf"/>
</dbReference>
<evidence type="ECO:0000256" key="2">
    <source>
        <dbReference type="ARBA" id="ARBA00023158"/>
    </source>
</evidence>
<dbReference type="Pfam" id="PF16487">
    <property type="entry name" value="ArgoMid"/>
    <property type="match status" value="1"/>
</dbReference>
<dbReference type="PROSITE" id="PS50821">
    <property type="entry name" value="PAZ"/>
    <property type="match status" value="1"/>
</dbReference>
<dbReference type="CDD" id="cd04657">
    <property type="entry name" value="Piwi_ago-like"/>
    <property type="match status" value="1"/>
</dbReference>
<dbReference type="SMART" id="SM00949">
    <property type="entry name" value="PAZ"/>
    <property type="match status" value="1"/>
</dbReference>
<dbReference type="SUPFAM" id="SSF53098">
    <property type="entry name" value="Ribonuclease H-like"/>
    <property type="match status" value="1"/>
</dbReference>
<accession>A0A507F8X8</accession>
<dbReference type="STRING" id="246404.A0A507F8X8"/>
<dbReference type="InterPro" id="IPR003100">
    <property type="entry name" value="PAZ_dom"/>
</dbReference>
<dbReference type="Proteomes" id="UP000320333">
    <property type="component" value="Unassembled WGS sequence"/>
</dbReference>
<gene>
    <name evidence="5" type="ORF">CcCBS67573_g05929</name>
</gene>
<protein>
    <recommendedName>
        <fullName evidence="7">Piwi domain-containing protein</fullName>
    </recommendedName>
</protein>
<evidence type="ECO:0000259" key="3">
    <source>
        <dbReference type="PROSITE" id="PS50821"/>
    </source>
</evidence>
<reference evidence="5 6" key="1">
    <citation type="journal article" date="2019" name="Sci. Rep.">
        <title>Comparative genomics of chytrid fungi reveal insights into the obligate biotrophic and pathogenic lifestyle of Synchytrium endobioticum.</title>
        <authorList>
            <person name="van de Vossenberg B.T.L.H."/>
            <person name="Warris S."/>
            <person name="Nguyen H.D.T."/>
            <person name="van Gent-Pelzer M.P.E."/>
            <person name="Joly D.L."/>
            <person name="van de Geest H.C."/>
            <person name="Bonants P.J.M."/>
            <person name="Smith D.S."/>
            <person name="Levesque C.A."/>
            <person name="van der Lee T.A.J."/>
        </authorList>
    </citation>
    <scope>NUCLEOTIDE SEQUENCE [LARGE SCALE GENOMIC DNA]</scope>
    <source>
        <strain evidence="5 6">CBS 675.73</strain>
    </source>
</reference>
<evidence type="ECO:0008006" key="7">
    <source>
        <dbReference type="Google" id="ProtNLM"/>
    </source>
</evidence>
<dbReference type="SMART" id="SM01163">
    <property type="entry name" value="DUF1785"/>
    <property type="match status" value="1"/>
</dbReference>
<organism evidence="5 6">
    <name type="scientific">Chytriomyces confervae</name>
    <dbReference type="NCBI Taxonomy" id="246404"/>
    <lineage>
        <taxon>Eukaryota</taxon>
        <taxon>Fungi</taxon>
        <taxon>Fungi incertae sedis</taxon>
        <taxon>Chytridiomycota</taxon>
        <taxon>Chytridiomycota incertae sedis</taxon>
        <taxon>Chytridiomycetes</taxon>
        <taxon>Chytridiales</taxon>
        <taxon>Chytriomycetaceae</taxon>
        <taxon>Chytriomyces</taxon>
    </lineage>
</organism>
<proteinExistence type="inferred from homology"/>
<dbReference type="InterPro" id="IPR032473">
    <property type="entry name" value="Argonaute_Mid_dom"/>
</dbReference>
<keyword evidence="6" id="KW-1185">Reference proteome</keyword>
<comment type="caution">
    <text evidence="5">The sequence shown here is derived from an EMBL/GenBank/DDBJ whole genome shotgun (WGS) entry which is preliminary data.</text>
</comment>
<name>A0A507F8X8_9FUNG</name>
<dbReference type="OrthoDB" id="10252740at2759"/>
<dbReference type="AlphaFoldDB" id="A0A507F8X8"/>
<dbReference type="GO" id="GO:0031047">
    <property type="term" value="P:regulatory ncRNA-mediated gene silencing"/>
    <property type="evidence" value="ECO:0007669"/>
    <property type="project" value="UniProtKB-KW"/>
</dbReference>
<dbReference type="Pfam" id="PF02170">
    <property type="entry name" value="PAZ"/>
    <property type="match status" value="1"/>
</dbReference>
<dbReference type="Pfam" id="PF08699">
    <property type="entry name" value="ArgoL1"/>
    <property type="match status" value="1"/>
</dbReference>
<dbReference type="InterPro" id="IPR032474">
    <property type="entry name" value="Argonaute_N"/>
</dbReference>
<feature type="domain" description="PAZ" evidence="3">
    <location>
        <begin position="216"/>
        <end position="332"/>
    </location>
</feature>
<dbReference type="PANTHER" id="PTHR22891">
    <property type="entry name" value="EUKARYOTIC TRANSLATION INITIATION FACTOR 2C"/>
    <property type="match status" value="1"/>
</dbReference>
<dbReference type="Pfam" id="PF16488">
    <property type="entry name" value="ArgoL2"/>
    <property type="match status" value="1"/>
</dbReference>
<feature type="domain" description="Piwi" evidence="4">
    <location>
        <begin position="507"/>
        <end position="808"/>
    </location>
</feature>
<dbReference type="Pfam" id="PF02171">
    <property type="entry name" value="Piwi"/>
    <property type="match status" value="1"/>
</dbReference>
<dbReference type="FunFam" id="2.170.260.10:FF:000001">
    <property type="entry name" value="Protein argonaute-2"/>
    <property type="match status" value="1"/>
</dbReference>
<evidence type="ECO:0000313" key="5">
    <source>
        <dbReference type="EMBL" id="TPX72067.1"/>
    </source>
</evidence>
<dbReference type="PROSITE" id="PS50822">
    <property type="entry name" value="PIWI"/>
    <property type="match status" value="1"/>
</dbReference>
<evidence type="ECO:0000313" key="6">
    <source>
        <dbReference type="Proteomes" id="UP000320333"/>
    </source>
</evidence>
<sequence>MDSPAFPARPPLGKSGRSIQVRANFFPVQTLPQRPIHHYEVIITPEVPPAKNRRVYQLWEDEALLSGELGGVRPVFDGRKNVYSARPLPLVGDASEFSINYFDNDDPFAQKNGPKKFTLALIKVGEINMQRLGLFLEGRTSEAPLDAIQALDILLRHRPSLMYTTVGRCFYTPDSAAAIANGAQLWQGFHQSIRPTRGQMMINLDVSATAFFQPGPLVEMVAKILNRNSVNDLRAPITEKDRTKLDKTLKGLKVAVTHRGQIRRKYRIARITSTPATRTMFPLASTGQEESVANYFMGKYNAALYFPHLPCLIVGDPAKLVYLPMEVCEVVSGQRHLRKLNERQTAEMIKFTCQPPHVRSNKISAGITILQQRDNEYLNEFDVSIGHEMAIVNSRILPAPAISYHPASKEPVITPREGAWNLRDKMVAQGVTIRSWSVVAFGTDHDYPVVAIQKFITLLVQTCEECGVFVQNRQPPISYANPHGNVEKTLIDAYMVAGNSFQERPQLVVCILPNTGVPLYAEIKRVSDTVIGLATQCIQAKHMFAAKRQYCANVCLKMNVKLGGMNSFLSNAQLPFVSERPTIIFGADVTHPAPGSASTQSIAALVGSMDAQCSRYAAAIRVQKGRQEMIQDLSSMVVELLKTFYQTCGAKPERICFFRDGVSEGQFPEVLKAEIEAIRIACTTLEASYHPTVTYVVVQKRHHARFFPIRKEDSDKSGNVLPGTVVETGVTHPSEFDFYLCSHPGLQGTSKPTHYHVLYDENRFTSDSLQELTYRLCYLYCRATRSVSVVPPAYYAHLVAARARFHATGDGWLEGFSDFGSVMNMSNMSSASISSVASLGGNPVGGMVGATGLAAQMSGLSMSQGDGASPPGLEGSRGAAGALNKRMSMTNLAAGPVRTLGNRASGFFNGNGALSNGVGGSVGFNKGSSVGVPGVVVPEGSVEGGIVRVMNYGVVKSELANVMWYM</sequence>